<keyword evidence="1" id="KW-1133">Transmembrane helix</keyword>
<protein>
    <submittedName>
        <fullName evidence="2">Uncharacterized protein</fullName>
    </submittedName>
</protein>
<sequence>MDIMWLLAGTAFFAGCSGLIQLLARLRTED</sequence>
<keyword evidence="3" id="KW-1185">Reference proteome</keyword>
<evidence type="ECO:0000313" key="3">
    <source>
        <dbReference type="Proteomes" id="UP000199518"/>
    </source>
</evidence>
<evidence type="ECO:0000313" key="2">
    <source>
        <dbReference type="EMBL" id="SFJ63766.1"/>
    </source>
</evidence>
<reference evidence="3" key="1">
    <citation type="submission" date="2016-10" db="EMBL/GenBank/DDBJ databases">
        <authorList>
            <person name="Varghese N."/>
            <person name="Submissions S."/>
        </authorList>
    </citation>
    <scope>NUCLEOTIDE SEQUENCE [LARGE SCALE GENOMIC DNA]</scope>
    <source>
        <strain evidence="3">DSM 26348</strain>
    </source>
</reference>
<gene>
    <name evidence="2" type="ORF">SAMN05421753_12635</name>
</gene>
<name>A0A1I3T249_9PLAN</name>
<dbReference type="AlphaFoldDB" id="A0A1I3T249"/>
<keyword evidence="1" id="KW-0472">Membrane</keyword>
<keyword evidence="1" id="KW-0812">Transmembrane</keyword>
<proteinExistence type="predicted"/>
<feature type="transmembrane region" description="Helical" evidence="1">
    <location>
        <begin position="6"/>
        <end position="24"/>
    </location>
</feature>
<accession>A0A1I3T249</accession>
<dbReference type="Proteomes" id="UP000199518">
    <property type="component" value="Unassembled WGS sequence"/>
</dbReference>
<dbReference type="EMBL" id="FOQD01000026">
    <property type="protein sequence ID" value="SFJ63766.1"/>
    <property type="molecule type" value="Genomic_DNA"/>
</dbReference>
<dbReference type="STRING" id="1576369.SAMN05421753_12635"/>
<organism evidence="2 3">
    <name type="scientific">Planctomicrobium piriforme</name>
    <dbReference type="NCBI Taxonomy" id="1576369"/>
    <lineage>
        <taxon>Bacteria</taxon>
        <taxon>Pseudomonadati</taxon>
        <taxon>Planctomycetota</taxon>
        <taxon>Planctomycetia</taxon>
        <taxon>Planctomycetales</taxon>
        <taxon>Planctomycetaceae</taxon>
        <taxon>Planctomicrobium</taxon>
    </lineage>
</organism>
<evidence type="ECO:0000256" key="1">
    <source>
        <dbReference type="SAM" id="Phobius"/>
    </source>
</evidence>